<organism evidence="7 8">
    <name type="scientific">Hypericibacter adhaerens</name>
    <dbReference type="NCBI Taxonomy" id="2602016"/>
    <lineage>
        <taxon>Bacteria</taxon>
        <taxon>Pseudomonadati</taxon>
        <taxon>Pseudomonadota</taxon>
        <taxon>Alphaproteobacteria</taxon>
        <taxon>Rhodospirillales</taxon>
        <taxon>Dongiaceae</taxon>
        <taxon>Hypericibacter</taxon>
    </lineage>
</organism>
<sequence>MEKAGIDLRRLRYFIAVCEHGGFSRASSSIGIAQPALTRQIKLLEKEIGFSLINRSGRGAEPTEEGRFLLTRSRRYLNGLDEIVQELKHRSSTLRGEVVLGICPTIAPFLLPDLVLHLHGNYPGLTLSVIEAYSGDLQSLVAQNKLDLSLTYRANARLEGDAVALFSERLVLVTAPSPTTDRHPRTLAEIARMKLVLPSAIHELRRIIDRVCDSRQVTLKPELELDSLDAVKSVLIGEATPCSTILPYHSVKREVDDGQLSSFDIDESQMQRTIAVVRPKSVRNFQVSTVLVDYLVQRAAALKAKHDTLF</sequence>
<dbReference type="Pfam" id="PF03466">
    <property type="entry name" value="LysR_substrate"/>
    <property type="match status" value="1"/>
</dbReference>
<dbReference type="InterPro" id="IPR005119">
    <property type="entry name" value="LysR_subst-bd"/>
</dbReference>
<dbReference type="PROSITE" id="PS50931">
    <property type="entry name" value="HTH_LYSR"/>
    <property type="match status" value="1"/>
</dbReference>
<dbReference type="GO" id="GO:2000142">
    <property type="term" value="P:regulation of DNA-templated transcription initiation"/>
    <property type="evidence" value="ECO:0007669"/>
    <property type="project" value="TreeGrafter"/>
</dbReference>
<dbReference type="AlphaFoldDB" id="A0A5J6N1X5"/>
<evidence type="ECO:0000256" key="1">
    <source>
        <dbReference type="ARBA" id="ARBA00009437"/>
    </source>
</evidence>
<dbReference type="KEGG" id="hadh:FRZ61_08560"/>
<gene>
    <name evidence="7" type="ORF">FRZ61_08560</name>
</gene>
<proteinExistence type="inferred from homology"/>
<feature type="domain" description="HTH lysR-type" evidence="6">
    <location>
        <begin position="6"/>
        <end position="63"/>
    </location>
</feature>
<keyword evidence="4" id="KW-0010">Activator</keyword>
<dbReference type="Pfam" id="PF00126">
    <property type="entry name" value="HTH_1"/>
    <property type="match status" value="1"/>
</dbReference>
<dbReference type="Proteomes" id="UP000325797">
    <property type="component" value="Chromosome"/>
</dbReference>
<keyword evidence="5" id="KW-0804">Transcription</keyword>
<dbReference type="PANTHER" id="PTHR30293">
    <property type="entry name" value="TRANSCRIPTIONAL REGULATORY PROTEIN NAC-RELATED"/>
    <property type="match status" value="1"/>
</dbReference>
<keyword evidence="2" id="KW-0805">Transcription regulation</keyword>
<accession>A0A5J6N1X5</accession>
<dbReference type="PRINTS" id="PR00039">
    <property type="entry name" value="HTHLYSR"/>
</dbReference>
<dbReference type="SUPFAM" id="SSF46785">
    <property type="entry name" value="Winged helix' DNA-binding domain"/>
    <property type="match status" value="1"/>
</dbReference>
<dbReference type="EMBL" id="CP042582">
    <property type="protein sequence ID" value="QEX20936.1"/>
    <property type="molecule type" value="Genomic_DNA"/>
</dbReference>
<evidence type="ECO:0000256" key="5">
    <source>
        <dbReference type="ARBA" id="ARBA00023163"/>
    </source>
</evidence>
<dbReference type="SUPFAM" id="SSF53850">
    <property type="entry name" value="Periplasmic binding protein-like II"/>
    <property type="match status" value="1"/>
</dbReference>
<dbReference type="PANTHER" id="PTHR30293:SF0">
    <property type="entry name" value="NITROGEN ASSIMILATION REGULATORY PROTEIN NAC"/>
    <property type="match status" value="1"/>
</dbReference>
<evidence type="ECO:0000256" key="4">
    <source>
        <dbReference type="ARBA" id="ARBA00023159"/>
    </source>
</evidence>
<evidence type="ECO:0000256" key="2">
    <source>
        <dbReference type="ARBA" id="ARBA00023015"/>
    </source>
</evidence>
<dbReference type="InterPro" id="IPR000847">
    <property type="entry name" value="LysR_HTH_N"/>
</dbReference>
<dbReference type="InterPro" id="IPR036388">
    <property type="entry name" value="WH-like_DNA-bd_sf"/>
</dbReference>
<dbReference type="GO" id="GO:0003700">
    <property type="term" value="F:DNA-binding transcription factor activity"/>
    <property type="evidence" value="ECO:0007669"/>
    <property type="project" value="InterPro"/>
</dbReference>
<dbReference type="Gene3D" id="3.40.190.290">
    <property type="match status" value="1"/>
</dbReference>
<evidence type="ECO:0000259" key="6">
    <source>
        <dbReference type="PROSITE" id="PS50931"/>
    </source>
</evidence>
<keyword evidence="3" id="KW-0238">DNA-binding</keyword>
<name>A0A5J6N1X5_9PROT</name>
<dbReference type="FunFam" id="1.10.10.10:FF:000001">
    <property type="entry name" value="LysR family transcriptional regulator"/>
    <property type="match status" value="1"/>
</dbReference>
<dbReference type="Gene3D" id="1.10.10.10">
    <property type="entry name" value="Winged helix-like DNA-binding domain superfamily/Winged helix DNA-binding domain"/>
    <property type="match status" value="1"/>
</dbReference>
<evidence type="ECO:0000256" key="3">
    <source>
        <dbReference type="ARBA" id="ARBA00023125"/>
    </source>
</evidence>
<protein>
    <submittedName>
        <fullName evidence="7">Transcriptional regulator</fullName>
    </submittedName>
</protein>
<comment type="similarity">
    <text evidence="1">Belongs to the LysR transcriptional regulatory family.</text>
</comment>
<evidence type="ECO:0000313" key="8">
    <source>
        <dbReference type="Proteomes" id="UP000325797"/>
    </source>
</evidence>
<dbReference type="InterPro" id="IPR036390">
    <property type="entry name" value="WH_DNA-bd_sf"/>
</dbReference>
<dbReference type="RefSeq" id="WP_191909292.1">
    <property type="nucleotide sequence ID" value="NZ_CP042582.1"/>
</dbReference>
<keyword evidence="8" id="KW-1185">Reference proteome</keyword>
<evidence type="ECO:0000313" key="7">
    <source>
        <dbReference type="EMBL" id="QEX20936.1"/>
    </source>
</evidence>
<dbReference type="GO" id="GO:0003677">
    <property type="term" value="F:DNA binding"/>
    <property type="evidence" value="ECO:0007669"/>
    <property type="project" value="UniProtKB-KW"/>
</dbReference>
<reference evidence="7 8" key="1">
    <citation type="submission" date="2019-08" db="EMBL/GenBank/DDBJ databases">
        <title>Hyperibacter terrae gen. nov., sp. nov. and Hyperibacter viscosus sp. nov., two new members in the family Rhodospirillaceae isolated from the rhizosphere of Hypericum perforatum.</title>
        <authorList>
            <person name="Noviana Z."/>
        </authorList>
    </citation>
    <scope>NUCLEOTIDE SEQUENCE [LARGE SCALE GENOMIC DNA]</scope>
    <source>
        <strain evidence="7 8">R5959</strain>
    </source>
</reference>